<reference evidence="1 2" key="1">
    <citation type="submission" date="2017-04" db="EMBL/GenBank/DDBJ databases">
        <title>Genome Sequence of the Model Brown-Rot Fungus Postia placenta SB12.</title>
        <authorList>
            <consortium name="DOE Joint Genome Institute"/>
            <person name="Gaskell J."/>
            <person name="Kersten P."/>
            <person name="Larrondo L.F."/>
            <person name="Canessa P."/>
            <person name="Martinez D."/>
            <person name="Hibbett D."/>
            <person name="Schmoll M."/>
            <person name="Kubicek C.P."/>
            <person name="Martinez A.T."/>
            <person name="Yadav J."/>
            <person name="Master E."/>
            <person name="Magnuson J.K."/>
            <person name="James T."/>
            <person name="Yaver D."/>
            <person name="Berka R."/>
            <person name="Labutti K."/>
            <person name="Lipzen A."/>
            <person name="Aerts A."/>
            <person name="Barry K."/>
            <person name="Henrissat B."/>
            <person name="Blanchette R."/>
            <person name="Grigoriev I."/>
            <person name="Cullen D."/>
        </authorList>
    </citation>
    <scope>NUCLEOTIDE SEQUENCE [LARGE SCALE GENOMIC DNA]</scope>
    <source>
        <strain evidence="1 2">MAD-698-R-SB12</strain>
    </source>
</reference>
<dbReference type="EMBL" id="KZ110599">
    <property type="protein sequence ID" value="OSX61243.1"/>
    <property type="molecule type" value="Genomic_DNA"/>
</dbReference>
<dbReference type="STRING" id="670580.A0A1X6MYH9"/>
<accession>A0A1X6MYH9</accession>
<evidence type="ECO:0000313" key="1">
    <source>
        <dbReference type="EMBL" id="OSX61243.1"/>
    </source>
</evidence>
<proteinExistence type="predicted"/>
<dbReference type="OrthoDB" id="2742096at2759"/>
<gene>
    <name evidence="1" type="ORF">POSPLADRAFT_1047479</name>
</gene>
<organism evidence="1 2">
    <name type="scientific">Postia placenta MAD-698-R-SB12</name>
    <dbReference type="NCBI Taxonomy" id="670580"/>
    <lineage>
        <taxon>Eukaryota</taxon>
        <taxon>Fungi</taxon>
        <taxon>Dikarya</taxon>
        <taxon>Basidiomycota</taxon>
        <taxon>Agaricomycotina</taxon>
        <taxon>Agaricomycetes</taxon>
        <taxon>Polyporales</taxon>
        <taxon>Adustoporiaceae</taxon>
        <taxon>Rhodonia</taxon>
    </lineage>
</organism>
<name>A0A1X6MYH9_9APHY</name>
<dbReference type="RefSeq" id="XP_024338037.1">
    <property type="nucleotide sequence ID" value="XM_024479299.1"/>
</dbReference>
<dbReference type="AlphaFoldDB" id="A0A1X6MYH9"/>
<dbReference type="GeneID" id="36324249"/>
<dbReference type="Proteomes" id="UP000194127">
    <property type="component" value="Unassembled WGS sequence"/>
</dbReference>
<evidence type="ECO:0008006" key="3">
    <source>
        <dbReference type="Google" id="ProtNLM"/>
    </source>
</evidence>
<protein>
    <recommendedName>
        <fullName evidence="3">Arrestin-like N-terminal domain-containing protein</fullName>
    </recommendedName>
</protein>
<sequence length="172" mass="18588">MPPTDSKAIRLELKRQTRIFTQHLSRQAMEKVSAIGGMAGSLGNVHVTTKDRQWIPSASDANKGSWRQETEHASTFVLTCPPAFNWPSLNIAYSLSLHIQFGGWNTTLSTDVPIVVTSGMILPPMPAPAYVDHAAPPDGAPAANGADYALLHSTLDLPPSYWTVAESDNHAD</sequence>
<evidence type="ECO:0000313" key="2">
    <source>
        <dbReference type="Proteomes" id="UP000194127"/>
    </source>
</evidence>
<keyword evidence="2" id="KW-1185">Reference proteome</keyword>